<sequence length="232" mass="24509">MSVGDDNIFARWSRRKQTVRHQETAAPNEEQAAAEAPAEMEAEPVGQQPAAEEPDAGEPLPDLENLTAESDISAFLRKGVPNPLKNAALRKIWSLDPAIRDYVGPSEYAWDFNRPGSMAGFGPLDASRAVVEFLSTINGGVQTDLAGAAGPAADRPPPPIAVGPSHDAGAAMDSPTDADSPAEPPAPALKPESSEPSLPVRTKVAAEPEQAKPEQAKQPRQSPRRHGGARPR</sequence>
<feature type="compositionally biased region" description="Basic residues" evidence="1">
    <location>
        <begin position="222"/>
        <end position="232"/>
    </location>
</feature>
<gene>
    <name evidence="2" type="ORF">EET67_20815</name>
</gene>
<evidence type="ECO:0000256" key="1">
    <source>
        <dbReference type="SAM" id="MobiDB-lite"/>
    </source>
</evidence>
<keyword evidence="3" id="KW-1185">Reference proteome</keyword>
<accession>A0A432V0Y5</accession>
<name>A0A432V0Y5_9HYPH</name>
<protein>
    <submittedName>
        <fullName evidence="2">DUF3306 domain-containing protein</fullName>
    </submittedName>
</protein>
<dbReference type="Proteomes" id="UP000281647">
    <property type="component" value="Unassembled WGS sequence"/>
</dbReference>
<feature type="region of interest" description="Disordered" evidence="1">
    <location>
        <begin position="142"/>
        <end position="232"/>
    </location>
</feature>
<feature type="compositionally biased region" description="Low complexity" evidence="1">
    <location>
        <begin position="24"/>
        <end position="39"/>
    </location>
</feature>
<dbReference type="Pfam" id="PF11748">
    <property type="entry name" value="DUF3306"/>
    <property type="match status" value="1"/>
</dbReference>
<dbReference type="InterPro" id="IPR021735">
    <property type="entry name" value="DUF3306"/>
</dbReference>
<dbReference type="OrthoDB" id="8100830at2"/>
<evidence type="ECO:0000313" key="3">
    <source>
        <dbReference type="Proteomes" id="UP000281647"/>
    </source>
</evidence>
<proteinExistence type="predicted"/>
<feature type="compositionally biased region" description="Basic and acidic residues" evidence="1">
    <location>
        <begin position="204"/>
        <end position="217"/>
    </location>
</feature>
<dbReference type="AlphaFoldDB" id="A0A432V0Y5"/>
<feature type="region of interest" description="Disordered" evidence="1">
    <location>
        <begin position="1"/>
        <end position="66"/>
    </location>
</feature>
<reference evidence="2 3" key="1">
    <citation type="submission" date="2018-11" db="EMBL/GenBank/DDBJ databases">
        <title>Pseudaminobacter arsenicus sp. nov., an arsenic-resistant bacterium isolated from arsenic-rich aquifers.</title>
        <authorList>
            <person name="Mu Y."/>
        </authorList>
    </citation>
    <scope>NUCLEOTIDE SEQUENCE [LARGE SCALE GENOMIC DNA]</scope>
    <source>
        <strain evidence="2 3">CB3</strain>
    </source>
</reference>
<dbReference type="RefSeq" id="WP_128628320.1">
    <property type="nucleotide sequence ID" value="NZ_RKST01000028.1"/>
</dbReference>
<dbReference type="EMBL" id="RKST01000028">
    <property type="protein sequence ID" value="RUM95839.1"/>
    <property type="molecule type" value="Genomic_DNA"/>
</dbReference>
<evidence type="ECO:0000313" key="2">
    <source>
        <dbReference type="EMBL" id="RUM95839.1"/>
    </source>
</evidence>
<organism evidence="2 3">
    <name type="scientific">Borborobacter arsenicus</name>
    <dbReference type="NCBI Taxonomy" id="1851146"/>
    <lineage>
        <taxon>Bacteria</taxon>
        <taxon>Pseudomonadati</taxon>
        <taxon>Pseudomonadota</taxon>
        <taxon>Alphaproteobacteria</taxon>
        <taxon>Hyphomicrobiales</taxon>
        <taxon>Phyllobacteriaceae</taxon>
        <taxon>Borborobacter</taxon>
    </lineage>
</organism>
<feature type="compositionally biased region" description="Low complexity" evidence="1">
    <location>
        <begin position="189"/>
        <end position="203"/>
    </location>
</feature>
<comment type="caution">
    <text evidence="2">The sequence shown here is derived from an EMBL/GenBank/DDBJ whole genome shotgun (WGS) entry which is preliminary data.</text>
</comment>